<evidence type="ECO:0000256" key="7">
    <source>
        <dbReference type="SAM" id="Coils"/>
    </source>
</evidence>
<evidence type="ECO:0000256" key="1">
    <source>
        <dbReference type="ARBA" id="ARBA00004496"/>
    </source>
</evidence>
<keyword evidence="2" id="KW-0963">Cytoplasm</keyword>
<keyword evidence="6" id="KW-0391">Immunity</keyword>
<dbReference type="PANTHER" id="PTHR22605">
    <property type="entry name" value="RZ-TYPE DOMAIN-CONTAINING PROTEIN"/>
    <property type="match status" value="1"/>
</dbReference>
<dbReference type="PANTHER" id="PTHR22605:SF16">
    <property type="entry name" value="E3 UBIQUITIN-PROTEIN LIGASE RNF213"/>
    <property type="match status" value="1"/>
</dbReference>
<dbReference type="InterPro" id="IPR027417">
    <property type="entry name" value="P-loop_NTPase"/>
</dbReference>
<dbReference type="GO" id="GO:0005737">
    <property type="term" value="C:cytoplasm"/>
    <property type="evidence" value="ECO:0007669"/>
    <property type="project" value="UniProtKB-SubCell"/>
</dbReference>
<dbReference type="GO" id="GO:0016887">
    <property type="term" value="F:ATP hydrolysis activity"/>
    <property type="evidence" value="ECO:0007669"/>
    <property type="project" value="InterPro"/>
</dbReference>
<dbReference type="SUPFAM" id="SSF52540">
    <property type="entry name" value="P-loop containing nucleoside triphosphate hydrolases"/>
    <property type="match status" value="2"/>
</dbReference>
<dbReference type="OrthoDB" id="2423195at2759"/>
<evidence type="ECO:0000313" key="9">
    <source>
        <dbReference type="EMBL" id="CAF0704523.1"/>
    </source>
</evidence>
<gene>
    <name evidence="9" type="ORF">OXX778_LOCUS151</name>
</gene>
<comment type="caution">
    <text evidence="9">The sequence shown here is derived from an EMBL/GenBank/DDBJ whole genome shotgun (WGS) entry which is preliminary data.</text>
</comment>
<dbReference type="Gene3D" id="3.40.50.300">
    <property type="entry name" value="P-loop containing nucleotide triphosphate hydrolases"/>
    <property type="match status" value="1"/>
</dbReference>
<dbReference type="GO" id="GO:0002376">
    <property type="term" value="P:immune system process"/>
    <property type="evidence" value="ECO:0007669"/>
    <property type="project" value="UniProtKB-KW"/>
</dbReference>
<keyword evidence="3" id="KW-0479">Metal-binding</keyword>
<protein>
    <recommendedName>
        <fullName evidence="8">RZ-type domain-containing protein</fullName>
    </recommendedName>
</protein>
<dbReference type="InterPro" id="IPR046439">
    <property type="entry name" value="ZF_RZ_dom"/>
</dbReference>
<dbReference type="EMBL" id="CAJNOC010000007">
    <property type="protein sequence ID" value="CAF0704523.1"/>
    <property type="molecule type" value="Genomic_DNA"/>
</dbReference>
<keyword evidence="7" id="KW-0175">Coiled coil</keyword>
<evidence type="ECO:0000256" key="5">
    <source>
        <dbReference type="ARBA" id="ARBA00022833"/>
    </source>
</evidence>
<keyword evidence="10" id="KW-1185">Reference proteome</keyword>
<feature type="domain" description="RZ-type" evidence="8">
    <location>
        <begin position="4241"/>
        <end position="4316"/>
    </location>
</feature>
<evidence type="ECO:0000259" key="8">
    <source>
        <dbReference type="PROSITE" id="PS51981"/>
    </source>
</evidence>
<name>A0A813M0K9_9BILA</name>
<dbReference type="GO" id="GO:0008270">
    <property type="term" value="F:zinc ion binding"/>
    <property type="evidence" value="ECO:0007669"/>
    <property type="project" value="UniProtKB-KW"/>
</dbReference>
<evidence type="ECO:0000313" key="10">
    <source>
        <dbReference type="Proteomes" id="UP000663879"/>
    </source>
</evidence>
<comment type="subcellular location">
    <subcellularLocation>
        <location evidence="1">Cytoplasm</location>
    </subcellularLocation>
</comment>
<keyword evidence="4" id="KW-0863">Zinc-finger</keyword>
<dbReference type="InterPro" id="IPR031248">
    <property type="entry name" value="RNF213"/>
</dbReference>
<dbReference type="GO" id="GO:0004842">
    <property type="term" value="F:ubiquitin-protein transferase activity"/>
    <property type="evidence" value="ECO:0007669"/>
    <property type="project" value="InterPro"/>
</dbReference>
<proteinExistence type="predicted"/>
<evidence type="ECO:0000256" key="4">
    <source>
        <dbReference type="ARBA" id="ARBA00022771"/>
    </source>
</evidence>
<evidence type="ECO:0000256" key="2">
    <source>
        <dbReference type="ARBA" id="ARBA00022490"/>
    </source>
</evidence>
<evidence type="ECO:0000256" key="3">
    <source>
        <dbReference type="ARBA" id="ARBA00022723"/>
    </source>
</evidence>
<keyword evidence="5" id="KW-0862">Zinc</keyword>
<evidence type="ECO:0000256" key="6">
    <source>
        <dbReference type="ARBA" id="ARBA00022859"/>
    </source>
</evidence>
<sequence>MEKGLKCPLCQLIQLKGSRCSLDGTLLVECDLKNENLEQNGKIFDSNNNREVLNIKDEMVTESCGSEHIQSLDTKEDMTIDEASMSFDENFHKNQFCENVLKMANLKSERFCQKPVSYQICNLKVVVPSEYFKNNQNLNLHICFLYNDCQQRALLFYEPYVKHHRHEKLEYIKFSVYFPQELVDYQVKYFYYLVEQTQHENLVYPEFNFMQYGQVRFLDTKPNKYSQNHVDGLVLFSDENIAKINKKHLKEKTLNIFVNEPMKILWDREFLNKQHIFLSMLNKIYESLCSDQEYFHSFQNILENEFMQITRELGKNKDKNELDNITALTIFYCCFNYKLKMFTDVKQMQTLIRAMENKDINFVKNIFQNFFKNFDQLTVICDSFRNFLETSVHNPIAESIVIAFYYFFALETCDQRQFYSYIETDNSDYANQFRFNLIVHEVLKFQPIFQNLILSEKQINGYVNHLKPLIMNKKEISVIFIHFFGFANQKNLDTLLNSKTVSINIYFEYLNFASVALLDSTERLFRAYQRTVNQKILKNLIQICTAYFFSKQIDNRYYDLTKKNYYTEVYLLKYFVDNHIHECDFVIDLIHLSIVGYQQLAKTPEQWEKLNTRQSLTDELAYLKDIIEDWLNEEFQCSIVENYGFTSSSPSKSQNPFEQLLEGNLKFKLINRHEPFIFDKLLSLEIPSDDFNYQNTFILDKKHYQDLILKHLQQRLKNGSFEQLVKISSAFNFDQLTNKKLIHDEFDKFIIKSLRCDFKLIKKLNELLFGQAVLEKFMDKLLDQEFQIKQDPCFIALQSDLYHLICELYWKDANTNSTLLSKKWKDEFEKIFIAYKEMIQQVINGDVEIYKIKLLNSNMENFERLSQIIFSNLVQTDDYHRHAKYFEKLKNLINFRLFEWQTFQQYHTVVKEFLKFCAKSNNFSYGNFKNLLDNLTKTNLDATKLNQFCIPEKFENLSDKSQVKINAFPNIGIKEFEQMNKICSLDRLKCVLLNCFYERHCNYKCELKQVLDDVLPKTLKEWEQLANIINNGTIKLIDIDNLLMNNFNNKVSNILSELFYIIEQFKIPNINLRNTQLEVYFKFRNSHKTALSIRKICQVYGIRTQFAELNDILNINTNAFKEWNLLKMDDNMRRLTLTLEKYSKTENIQVLEAFAESVELTKWIKTNTKDLKELKFFVDLVSLTKSSEFQHSTGKDVFAKTLKEACIGYAPLIYELDQYIDFNRFIDLCNKVWNNLQNDQKIAEKLKAVKDNVAFLEDVKVKRGNVELSSIEQARQLNEKGVFHIKFNDSQQINFQNVIELNIEMINQVSKEIKSEKFTYEKLNDLKSILMLVAKKSSDEIDNAEREESETLNYFISIFDNVVRLADIYVKLLNNGCDLFNNFEAKIYADCNDIRLKERKPLIEVKLNAKMTIIDNQEPCLKLLKDLCVKMEHSFDTWSNYVNALRDEYYFINYFTIKQIILLKSSLNSVLLTGQINQDKFDLISSLLFNIRTDLDLNNFIPMLNEIIRQTKSKKFMSIGAKSKVKKFNEINDKIYKFAKENNYNVYIVKEAYDKYGNFDEDTLAYCFERDQIGFDENDVLDDVEDAMDIDENFESIKNFGKKIEFLFDDFMVKQNHSDSLSLERLAIFLEYLNQSKKESHTFKRNPPGYLHRGKPNLIMCSQQRDQIPIVLSFYGHTFDAPLPTNDEVLFCNSDTTAEEVENFFRIAFKSNGDKIYTLINVQELTYENSSKVERFLSSNTNIKQSDNYILVCTCSTERPEQSLITSSIIKNRVVPIPLSSELIEEYLQKKLTTNSKNSLAFFDLHKSSIRVLLSQRAGNGKSLYVETFKKSVPHFEQNFEHKIIRIKTNILNLDSVLNQLFTYKTNVRTLYHIDIAYETFSNVDLFIFNLAILNCLTHSNGQVWRRSPNDLYFIEMMPPFIKHRTAQSYHATLNYLPRITFRNPKKYLYDLINSSHLKYHDELFSNFCLLKKFQRSANYLKLFAESPDRLINYTFDASRDRLNEITCLKILLEYSGLNSPNWADLHSFVNFLDNQLEVLETARLIREVPYLKNVCGRFLILMAKDFGIPSLNLGDGSDVVSLGSDNRVEIQLDRLEIARNWENMTHPYILFNNDRETFTFMGIYLDRRQYKFINPNNGQIIQSVQINLDANTRIALLQQRIPIYDNFNDYPRTKKVNALRIVMGLDFGDLQNYDPDPTYELTLDNCLKLMAIFMRLRCNNPVVVMGETGCGKTRKLKFYSDLHVSPRKRNDVKHLIHFKVHGGTTYEEIERKVEQAEQLARLNYQRLFDNSKRNYRDTPPATAILFIDEANTTDAIGLIKEIMCDLTCNGRRIDFEHGLKIVAAVNPYRKHSDEMIRKLEEAGLGFYISANDSKEKIGHIPMRQLVYRVQPLPASMLPLVWDFETENVYILQMIKRASKQGALPNINELDSNELSQLLTQSQRFMRSSNDECSFVSLRDVERVIKVTTWFLSKQNLLFDKMKNKKLEICPKDDYQNYIPDLKRAFILALAVCYHSSLYNMETRFRYRKLIADYAQINFGLSYSRQFDWVLYEILKCQFVFLDEMELANNIARNQALLENVFMIIICLELRIPLFIVGKPGSSKSLAKSIVESSMHGQNSKSDLFKNLKETYFLNFQCSPLTRSEMIIKTFQEAANFQRDSDLDKFVSIVNLDEVGLAEASESMPLKVLHPLLEDGSDSSDDQVEAYQKVAVIGISNWALDPAKMNRGIFVSRSEPDTRELIESAKGICKYDLNIYNTIHPFIEDIAKAYLKVCELAKNHKREFFGLRDYYSLIKMIYWFCTRDGCLTWNKLEHSVRRNFGGLDLDMVKPFKDLLFSKLDQRELPTDPKCGSIDLIKAALKGENVDSNSRYLLLLTENYTVIDIIQNYLINSLKTPAHKVVVIFGSSFKHDLEYTEVCKNISKIKHSMEVGNTVILLNFQNLFESLYDALNQYYQVFGGQRYVYLGINTQRVNCVVHEDFRMIILSDKESVYDSKRFPIPLINRLEKHFLNSSTMLHESQLKICTELGDWLKKFTSLEMGTKLNEIFIGYHDDALASIVLYLIQDGNVDYFKENDDNQQMDTDKYESVLTEAKSILLQCSTLDNILRAINKNVIDSQYLSQNTQHYNLMSLLRHKLRPNYSSDFNKNLLQVSSHSNFSVTRQTLRHIAESLNLDSSNLSSCLLKSFDTQNQFSNRVKQFLTSQTKGLKLLVIQADFTKRFESDLLSCTKNAIVEQLKETLSSDPKVLESCFIVLFINFPREFSKKFIGFQVSQWSCYHVDELDDTLDYLPSLENLKSKSLSRILNESLNGNGINLENFLKILSNQSCSMIQDTNISRTIQRVSIFNTLCNSRVFLEAIISRLVRLQEEKEREVGGKSISEGWFFREVVKFKRINEYSTLKKSCQNYLETKLSPLLAFLLSKIDLFSNLNILVENPNNWKTKLFLDILNSPEFLKISYSEMRNTESNQEINEFYCRSELFEKKFYSNSTEVLRSNLPFFWIIVQQLNDFSLNYLDGVSNLIDEDQKMHYFINTIPGLFEETVFYKVFKKTIDSNKLTQTVDLFDLYLSDFVLVNCKCRLNEEVQVIKKAVKKSFSLYIEESDIRLSFPLVHLVFESLKPRNELYLKFSSFNPMINTKLLSMNTFENIDLDSCINAIDLFSREQEKLENLEKSSKKLEKLLNLIRSVIILAKDRSNLEQYENIVQKYDSFKLLLLLMVDVCDQNLDLLQDIYSDLITMMKLLILKNNLNFKKRRSIELVSEFLIKCVDKARTVCFSQSSVSKCCNQKCAHFKKLNTQDCQCFICSDCEIVVRSKLTGNRVVCRVCRKQVNVQIINNQISTSLTEIRQFKDPYEKFIQKLNLFYYNIINTLIFKSNDSIPDADLIESILRIATQGKIYAENSFYLDSRIRSLILQLIFRNYTMSSDYFNKWFANTETDMRNNIDMALTFISCVEEANTNELINKNLDEQIQVADNICQVLLNNFNQLNLILNNQTKRLDIESLAYLAKLKFCLKTLAKVTYSQEKLESIKNKPLFDSYNYKMQKLIEPSLQITDIVFNFLVKEFIRKFSFTSVKYILSNPNLKWMMPKKIIGDKINVSDRYVLIGERYIQLKRAITDGFQNRNAVLLQTILEKDADRLFPYVAICLYKNVTLLNKEVDNVPIDIFLPTITKAFGDRRSVWTSIITNELSHKLKINKNNCDTIEFNLLILQLKFSILYSKSKLIRPLANLIESPKDFKQSFIPCMPQDSIFDMLNAVRQSGRNENPTLYACPNGHPYILFDCGRPWVVMKCSTCNENIGGTQHTLLPRNTRLDNQDRTIRGYCLPVPISINHDFANERLLNAASFHILRFIINCVMYFACDTNQEHVYNMMTCRPNDLKQFFWDYMQKDLRIISKALNLNTDEATILLHLISDDILKNITSSSNLFDKWQSKDERTKYEREFYENYIEHKLKNCGKLIGEATKKLKEEDKQNDEESQRLYFMAYELINENTNRASYLYEKFDFWKYQPICDFNVFKIEIEFTDSNDYKLLKLIVENEHKLKYVKKLSEIMKLVNFIHKNYFKQFHKHTVSNMDLKEALAKGIFSKSFNKENLNSCVRAFQEVWFNSKQYLPNYVREKLPEISVINIQNDFKFDLDTKLSYFLPTKTGDGHLTYAIIHYLVNGQNEILKSFHKHDEVLSVDINLIEDNEYLIEFDPYDDFLRIIKSNFIFDSKESRYWFQYDSIHDRVVETYIRNKPLIETKIPLFQYSDEINDNNLFSKLNAVIPQETIDTSLQSKIFNDLETIEQTADALNILKILINYAKTTASDSDEFIRDLIKKVYIERNVETILKSNIIEQCQLKHLHNIWILLMMKKAFLNTVNNMNAFENLNDRFKEPKEIDLNVALDPLKTLSLSFVVYQLINYCSNITSDEDIDLTARQKIQDLFYTLDNMNILNSGDADRLCSFVTPDEAMKNIYSVWLKLTIFIQKFSQD</sequence>
<reference evidence="9" key="1">
    <citation type="submission" date="2021-02" db="EMBL/GenBank/DDBJ databases">
        <authorList>
            <person name="Nowell W R."/>
        </authorList>
    </citation>
    <scope>NUCLEOTIDE SEQUENCE</scope>
    <source>
        <strain evidence="9">Ploen Becks lab</strain>
    </source>
</reference>
<dbReference type="Pfam" id="PF20173">
    <property type="entry name" value="ZnF_RZ-type"/>
    <property type="match status" value="1"/>
</dbReference>
<organism evidence="9 10">
    <name type="scientific">Brachionus calyciflorus</name>
    <dbReference type="NCBI Taxonomy" id="104777"/>
    <lineage>
        <taxon>Eukaryota</taxon>
        <taxon>Metazoa</taxon>
        <taxon>Spiralia</taxon>
        <taxon>Gnathifera</taxon>
        <taxon>Rotifera</taxon>
        <taxon>Eurotatoria</taxon>
        <taxon>Monogononta</taxon>
        <taxon>Pseudotrocha</taxon>
        <taxon>Ploima</taxon>
        <taxon>Brachionidae</taxon>
        <taxon>Brachionus</taxon>
    </lineage>
</organism>
<dbReference type="Proteomes" id="UP000663879">
    <property type="component" value="Unassembled WGS sequence"/>
</dbReference>
<accession>A0A813M0K9</accession>
<dbReference type="PROSITE" id="PS51981">
    <property type="entry name" value="ZF_RZ"/>
    <property type="match status" value="1"/>
</dbReference>
<feature type="coiled-coil region" evidence="7">
    <location>
        <begin position="3658"/>
        <end position="3685"/>
    </location>
</feature>